<organism evidence="1 2">
    <name type="scientific">Araneus ventricosus</name>
    <name type="common">Orbweaver spider</name>
    <name type="synonym">Epeira ventricosa</name>
    <dbReference type="NCBI Taxonomy" id="182803"/>
    <lineage>
        <taxon>Eukaryota</taxon>
        <taxon>Metazoa</taxon>
        <taxon>Ecdysozoa</taxon>
        <taxon>Arthropoda</taxon>
        <taxon>Chelicerata</taxon>
        <taxon>Arachnida</taxon>
        <taxon>Araneae</taxon>
        <taxon>Araneomorphae</taxon>
        <taxon>Entelegynae</taxon>
        <taxon>Araneoidea</taxon>
        <taxon>Araneidae</taxon>
        <taxon>Araneus</taxon>
    </lineage>
</organism>
<dbReference type="EMBL" id="BGPR01000037">
    <property type="protein sequence ID" value="GBL84475.1"/>
    <property type="molecule type" value="Genomic_DNA"/>
</dbReference>
<name>A0A4Y2AZH5_ARAVE</name>
<dbReference type="PANTHER" id="PTHR47326:SF1">
    <property type="entry name" value="HTH PSQ-TYPE DOMAIN-CONTAINING PROTEIN"/>
    <property type="match status" value="1"/>
</dbReference>
<evidence type="ECO:0000313" key="1">
    <source>
        <dbReference type="EMBL" id="GBL84475.1"/>
    </source>
</evidence>
<accession>A0A4Y2AZH5</accession>
<dbReference type="PANTHER" id="PTHR47326">
    <property type="entry name" value="TRANSPOSABLE ELEMENT TC3 TRANSPOSASE-LIKE PROTEIN"/>
    <property type="match status" value="1"/>
</dbReference>
<dbReference type="InterPro" id="IPR036397">
    <property type="entry name" value="RNaseH_sf"/>
</dbReference>
<sequence>MWHPRSPDLNPRNFSLWGHLEHQVGCDNPSMLPDLQDSISRHVLSISKNTLRSTVEHTISRLQMIAENDGRHVEHVLM</sequence>
<protein>
    <submittedName>
        <fullName evidence="1">Uncharacterized protein</fullName>
    </submittedName>
</protein>
<gene>
    <name evidence="1" type="ORF">AVEN_117226_1</name>
</gene>
<keyword evidence="2" id="KW-1185">Reference proteome</keyword>
<proteinExistence type="predicted"/>
<comment type="caution">
    <text evidence="1">The sequence shown here is derived from an EMBL/GenBank/DDBJ whole genome shotgun (WGS) entry which is preliminary data.</text>
</comment>
<dbReference type="AlphaFoldDB" id="A0A4Y2AZH5"/>
<evidence type="ECO:0000313" key="2">
    <source>
        <dbReference type="Proteomes" id="UP000499080"/>
    </source>
</evidence>
<dbReference type="OrthoDB" id="6462033at2759"/>
<dbReference type="Proteomes" id="UP000499080">
    <property type="component" value="Unassembled WGS sequence"/>
</dbReference>
<dbReference type="GO" id="GO:0003676">
    <property type="term" value="F:nucleic acid binding"/>
    <property type="evidence" value="ECO:0007669"/>
    <property type="project" value="InterPro"/>
</dbReference>
<reference evidence="1 2" key="1">
    <citation type="journal article" date="2019" name="Sci. Rep.">
        <title>Orb-weaving spider Araneus ventricosus genome elucidates the spidroin gene catalogue.</title>
        <authorList>
            <person name="Kono N."/>
            <person name="Nakamura H."/>
            <person name="Ohtoshi R."/>
            <person name="Moran D.A.P."/>
            <person name="Shinohara A."/>
            <person name="Yoshida Y."/>
            <person name="Fujiwara M."/>
            <person name="Mori M."/>
            <person name="Tomita M."/>
            <person name="Arakawa K."/>
        </authorList>
    </citation>
    <scope>NUCLEOTIDE SEQUENCE [LARGE SCALE GENOMIC DNA]</scope>
</reference>
<dbReference type="Gene3D" id="3.30.420.10">
    <property type="entry name" value="Ribonuclease H-like superfamily/Ribonuclease H"/>
    <property type="match status" value="1"/>
</dbReference>